<feature type="region of interest" description="Disordered" evidence="1">
    <location>
        <begin position="80"/>
        <end position="100"/>
    </location>
</feature>
<proteinExistence type="predicted"/>
<gene>
    <name evidence="2" type="ORF">NDU88_005465</name>
</gene>
<name>A0AAV7SLW2_PLEWA</name>
<keyword evidence="3" id="KW-1185">Reference proteome</keyword>
<protein>
    <submittedName>
        <fullName evidence="2">Uncharacterized protein</fullName>
    </submittedName>
</protein>
<evidence type="ECO:0000256" key="1">
    <source>
        <dbReference type="SAM" id="MobiDB-lite"/>
    </source>
</evidence>
<dbReference type="EMBL" id="JANPWB010000008">
    <property type="protein sequence ID" value="KAJ1165035.1"/>
    <property type="molecule type" value="Genomic_DNA"/>
</dbReference>
<accession>A0AAV7SLW2</accession>
<dbReference type="AlphaFoldDB" id="A0AAV7SLW2"/>
<dbReference type="Proteomes" id="UP001066276">
    <property type="component" value="Chromosome 4_2"/>
</dbReference>
<reference evidence="2" key="1">
    <citation type="journal article" date="2022" name="bioRxiv">
        <title>Sequencing and chromosome-scale assembly of the giantPleurodeles waltlgenome.</title>
        <authorList>
            <person name="Brown T."/>
            <person name="Elewa A."/>
            <person name="Iarovenko S."/>
            <person name="Subramanian E."/>
            <person name="Araus A.J."/>
            <person name="Petzold A."/>
            <person name="Susuki M."/>
            <person name="Suzuki K.-i.T."/>
            <person name="Hayashi T."/>
            <person name="Toyoda A."/>
            <person name="Oliveira C."/>
            <person name="Osipova E."/>
            <person name="Leigh N.D."/>
            <person name="Simon A."/>
            <person name="Yun M.H."/>
        </authorList>
    </citation>
    <scope>NUCLEOTIDE SEQUENCE</scope>
    <source>
        <strain evidence="2">20211129_DDA</strain>
        <tissue evidence="2">Liver</tissue>
    </source>
</reference>
<comment type="caution">
    <text evidence="2">The sequence shown here is derived from an EMBL/GenBank/DDBJ whole genome shotgun (WGS) entry which is preliminary data.</text>
</comment>
<sequence length="100" mass="10849">MVTSGDEYQIVAGPVVVSWTLTWGPENEPGDCELRSAARSVNFGLAGRGVPPADFYLQCSTGGDSSTWRLTATPDAVETGRLRQPERSRELGLLHDTLDR</sequence>
<evidence type="ECO:0000313" key="3">
    <source>
        <dbReference type="Proteomes" id="UP001066276"/>
    </source>
</evidence>
<evidence type="ECO:0000313" key="2">
    <source>
        <dbReference type="EMBL" id="KAJ1165035.1"/>
    </source>
</evidence>
<organism evidence="2 3">
    <name type="scientific">Pleurodeles waltl</name>
    <name type="common">Iberian ribbed newt</name>
    <dbReference type="NCBI Taxonomy" id="8319"/>
    <lineage>
        <taxon>Eukaryota</taxon>
        <taxon>Metazoa</taxon>
        <taxon>Chordata</taxon>
        <taxon>Craniata</taxon>
        <taxon>Vertebrata</taxon>
        <taxon>Euteleostomi</taxon>
        <taxon>Amphibia</taxon>
        <taxon>Batrachia</taxon>
        <taxon>Caudata</taxon>
        <taxon>Salamandroidea</taxon>
        <taxon>Salamandridae</taxon>
        <taxon>Pleurodelinae</taxon>
        <taxon>Pleurodeles</taxon>
    </lineage>
</organism>